<dbReference type="AlphaFoldDB" id="A0A6G1IL89"/>
<organism evidence="2 3">
    <name type="scientific">Lentithecium fluviatile CBS 122367</name>
    <dbReference type="NCBI Taxonomy" id="1168545"/>
    <lineage>
        <taxon>Eukaryota</taxon>
        <taxon>Fungi</taxon>
        <taxon>Dikarya</taxon>
        <taxon>Ascomycota</taxon>
        <taxon>Pezizomycotina</taxon>
        <taxon>Dothideomycetes</taxon>
        <taxon>Pleosporomycetidae</taxon>
        <taxon>Pleosporales</taxon>
        <taxon>Massarineae</taxon>
        <taxon>Lentitheciaceae</taxon>
        <taxon>Lentithecium</taxon>
    </lineage>
</organism>
<gene>
    <name evidence="2" type="ORF">K458DRAFT_394416</name>
</gene>
<dbReference type="EMBL" id="MU005607">
    <property type="protein sequence ID" value="KAF2679006.1"/>
    <property type="molecule type" value="Genomic_DNA"/>
</dbReference>
<protein>
    <submittedName>
        <fullName evidence="2">Uncharacterized protein</fullName>
    </submittedName>
</protein>
<evidence type="ECO:0000313" key="3">
    <source>
        <dbReference type="Proteomes" id="UP000799291"/>
    </source>
</evidence>
<sequence>MFTLPALIASWCRDPSQTQKETADDHVARVSARTSFENGKLDIPGTWIQLHNGTVFRYDGARKLFDLDYHIIIDEDMEYHTATGADASAAQLPSLNPNQSMVNYCRRRRQRRRRRRRRRNRCLPICALHQPATTHFHVPFRTLDIPFHPPPAHPFPHIHITLTPPRIADHYPPPSASKTPNPRRAPAKSAPHDARSGTGDGSNLHWTGFKQFLRRLEFLFEAKGDSKQQGGKACRTRVEGVRDGEDYSKESLKEGLAWHELREVEIEIVG</sequence>
<name>A0A6G1IL89_9PLEO</name>
<evidence type="ECO:0000256" key="1">
    <source>
        <dbReference type="SAM" id="MobiDB-lite"/>
    </source>
</evidence>
<accession>A0A6G1IL89</accession>
<evidence type="ECO:0000313" key="2">
    <source>
        <dbReference type="EMBL" id="KAF2679006.1"/>
    </source>
</evidence>
<keyword evidence="3" id="KW-1185">Reference proteome</keyword>
<proteinExistence type="predicted"/>
<feature type="region of interest" description="Disordered" evidence="1">
    <location>
        <begin position="164"/>
        <end position="201"/>
    </location>
</feature>
<reference evidence="2" key="1">
    <citation type="journal article" date="2020" name="Stud. Mycol.">
        <title>101 Dothideomycetes genomes: a test case for predicting lifestyles and emergence of pathogens.</title>
        <authorList>
            <person name="Haridas S."/>
            <person name="Albert R."/>
            <person name="Binder M."/>
            <person name="Bloem J."/>
            <person name="Labutti K."/>
            <person name="Salamov A."/>
            <person name="Andreopoulos B."/>
            <person name="Baker S."/>
            <person name="Barry K."/>
            <person name="Bills G."/>
            <person name="Bluhm B."/>
            <person name="Cannon C."/>
            <person name="Castanera R."/>
            <person name="Culley D."/>
            <person name="Daum C."/>
            <person name="Ezra D."/>
            <person name="Gonzalez J."/>
            <person name="Henrissat B."/>
            <person name="Kuo A."/>
            <person name="Liang C."/>
            <person name="Lipzen A."/>
            <person name="Lutzoni F."/>
            <person name="Magnuson J."/>
            <person name="Mondo S."/>
            <person name="Nolan M."/>
            <person name="Ohm R."/>
            <person name="Pangilinan J."/>
            <person name="Park H.-J."/>
            <person name="Ramirez L."/>
            <person name="Alfaro M."/>
            <person name="Sun H."/>
            <person name="Tritt A."/>
            <person name="Yoshinaga Y."/>
            <person name="Zwiers L.-H."/>
            <person name="Turgeon B."/>
            <person name="Goodwin S."/>
            <person name="Spatafora J."/>
            <person name="Crous P."/>
            <person name="Grigoriev I."/>
        </authorList>
    </citation>
    <scope>NUCLEOTIDE SEQUENCE</scope>
    <source>
        <strain evidence="2">CBS 122367</strain>
    </source>
</reference>
<dbReference type="Proteomes" id="UP000799291">
    <property type="component" value="Unassembled WGS sequence"/>
</dbReference>